<protein>
    <submittedName>
        <fullName evidence="3">Hypothetical_protein</fullName>
    </submittedName>
</protein>
<evidence type="ECO:0000313" key="4">
    <source>
        <dbReference type="Proteomes" id="UP001642409"/>
    </source>
</evidence>
<reference evidence="2" key="1">
    <citation type="submission" date="2023-06" db="EMBL/GenBank/DDBJ databases">
        <authorList>
            <person name="Kurt Z."/>
        </authorList>
    </citation>
    <scope>NUCLEOTIDE SEQUENCE</scope>
</reference>
<comment type="caution">
    <text evidence="2">The sequence shown here is derived from an EMBL/GenBank/DDBJ whole genome shotgun (WGS) entry which is preliminary data.</text>
</comment>
<gene>
    <name evidence="3" type="ORF">HINF_LOCUS34143</name>
    <name evidence="2" type="ORF">HINF_LOCUS50570</name>
</gene>
<keyword evidence="1" id="KW-0812">Transmembrane</keyword>
<proteinExistence type="predicted"/>
<evidence type="ECO:0000313" key="3">
    <source>
        <dbReference type="EMBL" id="CAL6031723.1"/>
    </source>
</evidence>
<dbReference type="EMBL" id="CAXDID020000120">
    <property type="protein sequence ID" value="CAL6031723.1"/>
    <property type="molecule type" value="Genomic_DNA"/>
</dbReference>
<keyword evidence="4" id="KW-1185">Reference proteome</keyword>
<evidence type="ECO:0000313" key="2">
    <source>
        <dbReference type="EMBL" id="CAI9962925.1"/>
    </source>
</evidence>
<organism evidence="2">
    <name type="scientific">Hexamita inflata</name>
    <dbReference type="NCBI Taxonomy" id="28002"/>
    <lineage>
        <taxon>Eukaryota</taxon>
        <taxon>Metamonada</taxon>
        <taxon>Diplomonadida</taxon>
        <taxon>Hexamitidae</taxon>
        <taxon>Hexamitinae</taxon>
        <taxon>Hexamita</taxon>
    </lineage>
</organism>
<dbReference type="Proteomes" id="UP001642409">
    <property type="component" value="Unassembled WGS sequence"/>
</dbReference>
<sequence>MYLYIQLTLNKCTTDICCALANNSHLIQGECQTCPELYDFDKQQCTTCQLLYGEWSYYLKGNCNCGGGSVGKNTYCDDCWQRRMIVYDNKCVSCASFDKNAYYDYQNTCACVKNLEFNNFKCHWYSSAQQRVIIISTVLSFALLVSIILFIVFKRKKQKQMNLIEFRTKNKRKLTEQNINLIHVIEEDNFKETKVQTEKNVQISTANTTKNELVILDEIENMNQILKEIEVQQIDEIKEKEVYLYKE</sequence>
<feature type="transmembrane region" description="Helical" evidence="1">
    <location>
        <begin position="132"/>
        <end position="153"/>
    </location>
</feature>
<keyword evidence="1" id="KW-1133">Transmembrane helix</keyword>
<dbReference type="AlphaFoldDB" id="A0AA86QQV6"/>
<evidence type="ECO:0000256" key="1">
    <source>
        <dbReference type="SAM" id="Phobius"/>
    </source>
</evidence>
<name>A0AA86QQV6_9EUKA</name>
<reference evidence="3 4" key="2">
    <citation type="submission" date="2024-07" db="EMBL/GenBank/DDBJ databases">
        <authorList>
            <person name="Akdeniz Z."/>
        </authorList>
    </citation>
    <scope>NUCLEOTIDE SEQUENCE [LARGE SCALE GENOMIC DNA]</scope>
</reference>
<dbReference type="EMBL" id="CATOUU010000960">
    <property type="protein sequence ID" value="CAI9962925.1"/>
    <property type="molecule type" value="Genomic_DNA"/>
</dbReference>
<keyword evidence="1" id="KW-0472">Membrane</keyword>
<accession>A0AA86QQV6</accession>